<dbReference type="Proteomes" id="UP000199559">
    <property type="component" value="Unassembled WGS sequence"/>
</dbReference>
<dbReference type="Gene3D" id="2.40.50.120">
    <property type="match status" value="1"/>
</dbReference>
<dbReference type="SUPFAM" id="SSF50242">
    <property type="entry name" value="TIMP-like"/>
    <property type="match status" value="1"/>
</dbReference>
<dbReference type="AlphaFoldDB" id="A0A1I3TD50"/>
<evidence type="ECO:0008006" key="3">
    <source>
        <dbReference type="Google" id="ProtNLM"/>
    </source>
</evidence>
<dbReference type="InterPro" id="IPR008993">
    <property type="entry name" value="TIMP-like_OB-fold"/>
</dbReference>
<dbReference type="EMBL" id="FORM01000024">
    <property type="protein sequence ID" value="SFJ68432.1"/>
    <property type="molecule type" value="Genomic_DNA"/>
</dbReference>
<proteinExistence type="predicted"/>
<gene>
    <name evidence="1" type="ORF">SAMN05443431_1241</name>
</gene>
<keyword evidence="2" id="KW-1185">Reference proteome</keyword>
<dbReference type="PROSITE" id="PS51257">
    <property type="entry name" value="PROKAR_LIPOPROTEIN"/>
    <property type="match status" value="1"/>
</dbReference>
<protein>
    <recommendedName>
        <fullName evidence="3">Tissue inhibitor of metalloproteinase</fullName>
    </recommendedName>
</protein>
<evidence type="ECO:0000313" key="1">
    <source>
        <dbReference type="EMBL" id="SFJ68432.1"/>
    </source>
</evidence>
<reference evidence="2" key="1">
    <citation type="submission" date="2016-10" db="EMBL/GenBank/DDBJ databases">
        <authorList>
            <person name="Varghese N."/>
            <person name="Submissions S."/>
        </authorList>
    </citation>
    <scope>NUCLEOTIDE SEQUENCE [LARGE SCALE GENOMIC DNA]</scope>
    <source>
        <strain evidence="2">DSM 28881</strain>
    </source>
</reference>
<sequence length="140" mass="16018">MKLILTIILLLTFNIGFSCTCENLGKIDKEQFNQYDLIATGKILSVDFGEFTQKIEVGIHRVFKGKITKMTIVLSTSSQSGMCGIFPKTGEKWLIYANGNNYEFSTDLCTRTQNMTKVNQREKERIKDDLTFLKQNSTRK</sequence>
<evidence type="ECO:0000313" key="2">
    <source>
        <dbReference type="Proteomes" id="UP000199559"/>
    </source>
</evidence>
<dbReference type="RefSeq" id="WP_090842490.1">
    <property type="nucleotide sequence ID" value="NZ_FORM01000024.1"/>
</dbReference>
<organism evidence="1 2">
    <name type="scientific">Olleya namhaensis</name>
    <dbReference type="NCBI Taxonomy" id="1144750"/>
    <lineage>
        <taxon>Bacteria</taxon>
        <taxon>Pseudomonadati</taxon>
        <taxon>Bacteroidota</taxon>
        <taxon>Flavobacteriia</taxon>
        <taxon>Flavobacteriales</taxon>
        <taxon>Flavobacteriaceae</taxon>
    </lineage>
</organism>
<accession>A0A1I3TD50</accession>
<name>A0A1I3TD50_9FLAO</name>